<proteinExistence type="predicted"/>
<sequence>MPCHSQFHFYYYHHNSFLLSAYPNQLPCHLSCSHFYSPAGSTTDCLQTYSFYFCLGRCYYLMAAVKLSYPDYHMLGSYSCLSHTNFDHHLPNLKQKSSLFLTE</sequence>
<dbReference type="EMBL" id="KQ420593">
    <property type="protein sequence ID" value="KOF79842.1"/>
    <property type="molecule type" value="Genomic_DNA"/>
</dbReference>
<organism evidence="1">
    <name type="scientific">Octopus bimaculoides</name>
    <name type="common">California two-spotted octopus</name>
    <dbReference type="NCBI Taxonomy" id="37653"/>
    <lineage>
        <taxon>Eukaryota</taxon>
        <taxon>Metazoa</taxon>
        <taxon>Spiralia</taxon>
        <taxon>Lophotrochozoa</taxon>
        <taxon>Mollusca</taxon>
        <taxon>Cephalopoda</taxon>
        <taxon>Coleoidea</taxon>
        <taxon>Octopodiformes</taxon>
        <taxon>Octopoda</taxon>
        <taxon>Incirrata</taxon>
        <taxon>Octopodidae</taxon>
        <taxon>Octopus</taxon>
    </lineage>
</organism>
<reference evidence="1" key="1">
    <citation type="submission" date="2015-07" db="EMBL/GenBank/DDBJ databases">
        <title>MeaNS - Measles Nucleotide Surveillance Program.</title>
        <authorList>
            <person name="Tran T."/>
            <person name="Druce J."/>
        </authorList>
    </citation>
    <scope>NUCLEOTIDE SEQUENCE</scope>
    <source>
        <strain evidence="1">UCB-OBI-ISO-001</strain>
        <tissue evidence="1">Gonad</tissue>
    </source>
</reference>
<gene>
    <name evidence="1" type="ORF">OCBIM_22028851mg</name>
</gene>
<accession>A0A0L8GSH8</accession>
<name>A0A0L8GSH8_OCTBM</name>
<evidence type="ECO:0000313" key="1">
    <source>
        <dbReference type="EMBL" id="KOF79842.1"/>
    </source>
</evidence>
<dbReference type="AlphaFoldDB" id="A0A0L8GSH8"/>
<protein>
    <submittedName>
        <fullName evidence="1">Uncharacterized protein</fullName>
    </submittedName>
</protein>